<name>A0A4Y2LKB8_ARAVE</name>
<proteinExistence type="predicted"/>
<evidence type="ECO:0000313" key="1">
    <source>
        <dbReference type="EMBL" id="GBN14974.1"/>
    </source>
</evidence>
<sequence>MIRERHEILAYLPSVVSSSIARVCGESGHFPNADGIQLDPSIRHNSPRTKYYRFDLRGTQPNPSFTICIRQWCGTEAEFRIQDQRIAHSRPISTEDDLLCDPWAL</sequence>
<organism evidence="1 2">
    <name type="scientific">Araneus ventricosus</name>
    <name type="common">Orbweaver spider</name>
    <name type="synonym">Epeira ventricosa</name>
    <dbReference type="NCBI Taxonomy" id="182803"/>
    <lineage>
        <taxon>Eukaryota</taxon>
        <taxon>Metazoa</taxon>
        <taxon>Ecdysozoa</taxon>
        <taxon>Arthropoda</taxon>
        <taxon>Chelicerata</taxon>
        <taxon>Arachnida</taxon>
        <taxon>Araneae</taxon>
        <taxon>Araneomorphae</taxon>
        <taxon>Entelegynae</taxon>
        <taxon>Araneoidea</taxon>
        <taxon>Araneidae</taxon>
        <taxon>Araneus</taxon>
    </lineage>
</organism>
<dbReference type="Proteomes" id="UP000499080">
    <property type="component" value="Unassembled WGS sequence"/>
</dbReference>
<reference evidence="1 2" key="1">
    <citation type="journal article" date="2019" name="Sci. Rep.">
        <title>Orb-weaving spider Araneus ventricosus genome elucidates the spidroin gene catalogue.</title>
        <authorList>
            <person name="Kono N."/>
            <person name="Nakamura H."/>
            <person name="Ohtoshi R."/>
            <person name="Moran D.A.P."/>
            <person name="Shinohara A."/>
            <person name="Yoshida Y."/>
            <person name="Fujiwara M."/>
            <person name="Mori M."/>
            <person name="Tomita M."/>
            <person name="Arakawa K."/>
        </authorList>
    </citation>
    <scope>NUCLEOTIDE SEQUENCE [LARGE SCALE GENOMIC DNA]</scope>
</reference>
<gene>
    <name evidence="1" type="ORF">AVEN_210893_1</name>
</gene>
<dbReference type="AlphaFoldDB" id="A0A4Y2LKB8"/>
<accession>A0A4Y2LKB8</accession>
<protein>
    <submittedName>
        <fullName evidence="1">Uncharacterized protein</fullName>
    </submittedName>
</protein>
<evidence type="ECO:0000313" key="2">
    <source>
        <dbReference type="Proteomes" id="UP000499080"/>
    </source>
</evidence>
<comment type="caution">
    <text evidence="1">The sequence shown here is derived from an EMBL/GenBank/DDBJ whole genome shotgun (WGS) entry which is preliminary data.</text>
</comment>
<dbReference type="EMBL" id="BGPR01005969">
    <property type="protein sequence ID" value="GBN14974.1"/>
    <property type="molecule type" value="Genomic_DNA"/>
</dbReference>
<keyword evidence="2" id="KW-1185">Reference proteome</keyword>